<name>A0A5M3PIS8_9GAMM</name>
<dbReference type="AlphaFoldDB" id="A0A5M3PIS8"/>
<dbReference type="Proteomes" id="UP000340077">
    <property type="component" value="Unassembled WGS sequence"/>
</dbReference>
<sequence length="80" mass="9067">MGYLITGMDAGIGSPRAHQLDRMIRNPRYSLCQFRFHRTDAGFLQLPTMKASPIIFKRKGDTPCPDGIIRSQLLGFEKQV</sequence>
<protein>
    <submittedName>
        <fullName evidence="1">Uncharacterized protein</fullName>
    </submittedName>
</protein>
<dbReference type="EMBL" id="BGZH01000001">
    <property type="protein sequence ID" value="GBO82679.1"/>
    <property type="molecule type" value="Genomic_DNA"/>
</dbReference>
<evidence type="ECO:0000313" key="2">
    <source>
        <dbReference type="Proteomes" id="UP000340077"/>
    </source>
</evidence>
<comment type="caution">
    <text evidence="1">The sequence shown here is derived from an EMBL/GenBank/DDBJ whole genome shotgun (WGS) entry which is preliminary data.</text>
</comment>
<gene>
    <name evidence="1" type="ORF">MS5N3_01300</name>
</gene>
<evidence type="ECO:0000313" key="1">
    <source>
        <dbReference type="EMBL" id="GBO82679.1"/>
    </source>
</evidence>
<organism evidence="1 2">
    <name type="scientific">Marinobacter salsuginis</name>
    <dbReference type="NCBI Taxonomy" id="418719"/>
    <lineage>
        <taxon>Bacteria</taxon>
        <taxon>Pseudomonadati</taxon>
        <taxon>Pseudomonadota</taxon>
        <taxon>Gammaproteobacteria</taxon>
        <taxon>Pseudomonadales</taxon>
        <taxon>Marinobacteraceae</taxon>
        <taxon>Marinobacter</taxon>
    </lineage>
</organism>
<reference evidence="1 2" key="1">
    <citation type="journal article" date="2019" name="J. Gen. Appl. Microbiol.">
        <title>Aerobic degradation of cis-dichloroethene by the marine bacterium Marinobacter salsuginis strain 5N-3.</title>
        <authorList>
            <person name="Inoue Y."/>
            <person name="Fukunaga Y."/>
            <person name="Katsumata H."/>
            <person name="Ohji S."/>
            <person name="Hosoyama A."/>
            <person name="Mori K."/>
            <person name="Ando K."/>
        </authorList>
    </citation>
    <scope>NUCLEOTIDE SEQUENCE [LARGE SCALE GENOMIC DNA]</scope>
    <source>
        <strain evidence="1 2">5N-3</strain>
    </source>
</reference>
<proteinExistence type="predicted"/>
<accession>A0A5M3PIS8</accession>
<keyword evidence="2" id="KW-1185">Reference proteome</keyword>